<evidence type="ECO:0000259" key="7">
    <source>
        <dbReference type="Pfam" id="PF02687"/>
    </source>
</evidence>
<proteinExistence type="predicted"/>
<feature type="transmembrane region" description="Helical" evidence="6">
    <location>
        <begin position="307"/>
        <end position="328"/>
    </location>
</feature>
<dbReference type="InterPro" id="IPR025857">
    <property type="entry name" value="MacB_PCD"/>
</dbReference>
<evidence type="ECO:0000256" key="5">
    <source>
        <dbReference type="ARBA" id="ARBA00023136"/>
    </source>
</evidence>
<dbReference type="RefSeq" id="WP_206568285.1">
    <property type="nucleotide sequence ID" value="NZ_JAFKCW010000001.1"/>
</dbReference>
<name>A0ABS3BMG1_9BACT</name>
<evidence type="ECO:0000256" key="4">
    <source>
        <dbReference type="ARBA" id="ARBA00022989"/>
    </source>
</evidence>
<protein>
    <submittedName>
        <fullName evidence="9">ABC transporter permease</fullName>
    </submittedName>
</protein>
<accession>A0ABS3BMG1</accession>
<dbReference type="InterPro" id="IPR050250">
    <property type="entry name" value="Macrolide_Exporter_MacB"/>
</dbReference>
<feature type="transmembrane region" description="Helical" evidence="6">
    <location>
        <begin position="781"/>
        <end position="800"/>
    </location>
</feature>
<dbReference type="PANTHER" id="PTHR30572:SF18">
    <property type="entry name" value="ABC-TYPE MACROLIDE FAMILY EXPORT SYSTEM PERMEASE COMPONENT 2"/>
    <property type="match status" value="1"/>
</dbReference>
<feature type="domain" description="MacB-like periplasmic core" evidence="8">
    <location>
        <begin position="20"/>
        <end position="248"/>
    </location>
</feature>
<feature type="domain" description="MacB-like periplasmic core" evidence="8">
    <location>
        <begin position="508"/>
        <end position="623"/>
    </location>
</feature>
<keyword evidence="5 6" id="KW-0472">Membrane</keyword>
<evidence type="ECO:0000259" key="8">
    <source>
        <dbReference type="Pfam" id="PF12704"/>
    </source>
</evidence>
<keyword evidence="10" id="KW-1185">Reference proteome</keyword>
<dbReference type="PANTHER" id="PTHR30572">
    <property type="entry name" value="MEMBRANE COMPONENT OF TRANSPORTER-RELATED"/>
    <property type="match status" value="1"/>
</dbReference>
<feature type="transmembrane region" description="Helical" evidence="6">
    <location>
        <begin position="353"/>
        <end position="380"/>
    </location>
</feature>
<evidence type="ECO:0000256" key="6">
    <source>
        <dbReference type="SAM" id="Phobius"/>
    </source>
</evidence>
<feature type="domain" description="ABC3 transporter permease C-terminal" evidence="7">
    <location>
        <begin position="312"/>
        <end position="426"/>
    </location>
</feature>
<evidence type="ECO:0000313" key="10">
    <source>
        <dbReference type="Proteomes" id="UP000664698"/>
    </source>
</evidence>
<evidence type="ECO:0000313" key="9">
    <source>
        <dbReference type="EMBL" id="MBN7800333.1"/>
    </source>
</evidence>
<gene>
    <name evidence="9" type="ORF">J0A67_05640</name>
</gene>
<evidence type="ECO:0000256" key="1">
    <source>
        <dbReference type="ARBA" id="ARBA00004651"/>
    </source>
</evidence>
<evidence type="ECO:0000256" key="3">
    <source>
        <dbReference type="ARBA" id="ARBA00022692"/>
    </source>
</evidence>
<dbReference type="Proteomes" id="UP000664698">
    <property type="component" value="Unassembled WGS sequence"/>
</dbReference>
<dbReference type="EMBL" id="JAFKCW010000001">
    <property type="protein sequence ID" value="MBN7800333.1"/>
    <property type="molecule type" value="Genomic_DNA"/>
</dbReference>
<reference evidence="9 10" key="1">
    <citation type="submission" date="2021-03" db="EMBL/GenBank/DDBJ databases">
        <title>novel species isolated from a fishpond in China.</title>
        <authorList>
            <person name="Lu H."/>
            <person name="Cai Z."/>
        </authorList>
    </citation>
    <scope>NUCLEOTIDE SEQUENCE [LARGE SCALE GENOMIC DNA]</scope>
    <source>
        <strain evidence="9 10">JCM 31546</strain>
    </source>
</reference>
<comment type="caution">
    <text evidence="9">The sequence shown here is derived from an EMBL/GenBank/DDBJ whole genome shotgun (WGS) entry which is preliminary data.</text>
</comment>
<organism evidence="9 10">
    <name type="scientific">Algoriphagus aestuariicola</name>
    <dbReference type="NCBI Taxonomy" id="1852016"/>
    <lineage>
        <taxon>Bacteria</taxon>
        <taxon>Pseudomonadati</taxon>
        <taxon>Bacteroidota</taxon>
        <taxon>Cytophagia</taxon>
        <taxon>Cytophagales</taxon>
        <taxon>Cyclobacteriaceae</taxon>
        <taxon>Algoriphagus</taxon>
    </lineage>
</organism>
<keyword evidence="3 6" id="KW-0812">Transmembrane</keyword>
<feature type="transmembrane region" description="Helical" evidence="6">
    <location>
        <begin position="747"/>
        <end position="766"/>
    </location>
</feature>
<comment type="subcellular location">
    <subcellularLocation>
        <location evidence="1">Cell membrane</location>
        <topology evidence="1">Multi-pass membrane protein</topology>
    </subcellularLocation>
</comment>
<dbReference type="Pfam" id="PF02687">
    <property type="entry name" value="FtsX"/>
    <property type="match status" value="2"/>
</dbReference>
<feature type="transmembrane region" description="Helical" evidence="6">
    <location>
        <begin position="21"/>
        <end position="42"/>
    </location>
</feature>
<keyword evidence="2" id="KW-1003">Cell membrane</keyword>
<feature type="transmembrane region" description="Helical" evidence="6">
    <location>
        <begin position="695"/>
        <end position="719"/>
    </location>
</feature>
<feature type="domain" description="ABC3 transporter permease C-terminal" evidence="7">
    <location>
        <begin position="698"/>
        <end position="810"/>
    </location>
</feature>
<feature type="transmembrane region" description="Helical" evidence="6">
    <location>
        <begin position="448"/>
        <end position="468"/>
    </location>
</feature>
<dbReference type="InterPro" id="IPR003838">
    <property type="entry name" value="ABC3_permease_C"/>
</dbReference>
<keyword evidence="4 6" id="KW-1133">Transmembrane helix</keyword>
<feature type="transmembrane region" description="Helical" evidence="6">
    <location>
        <begin position="400"/>
        <end position="427"/>
    </location>
</feature>
<sequence length="818" mass="90726">MFQTYLKIAWRNLKKNRLVSGINILGLAIGIGTCLVISLYVFDELSYDRYSEHSDRLFRVNLEASLGKESLNEASVMAPVAKTFADEVAGVEDATRIGNVFYNTKLKVADQEMRKGKTAFVDPNFFDLFTLNFLQGNPKAALAKPNSLVITVDQAKALFGERDPINQVIELKEIGYYNEGYKSLAGDYTITGVIENVPSNSHFHFDMFASLLGNPDSENTSWMSGSYSTYVLLEKGVKAEQVQENIPAIVKKYMDGQMKESMGMSYDEFFAKGNFVYLNLQPVTEIHLSTLFKGSGQFESGGDLNTVIIYCVIAVFMLLIACINFMNLSTAGASQRLKEIGVRKVMGSDKRNLIYQFLAESLVAIVVAMALGLVFCVLALPFFNEFSFKSLEVSSLFSPFYLISLGVLLGLVTLLAGGYPAFFLSGFKPIDSLKKKVLVSRKSGVRSGLVVFQFVVSSVLIVGTIVVAQQMNFIQNKELGYKRDQLIVLRDAGRVGEHLDVFKEKIKSDPRVVSVSTSAYIPAGPTDTSVQALYLDDSPANSIRLMRFGIDEEYIPTLGMELVQGRNFSLEFGNETNNIIINETAAKEMGIADDPIGQTFDMMTDNQGGREAVKVIGVVKDFVARSLREPVSPLMMVYNPYYSLIVKAQPGDLNGLLADMEKTWNEFESGEPFTYSFLDELYNETYVQESRMGSFLSILAVLTIFVACLGLFGLVTYTAEQRFKEIGVRKVLGSTSGQIVGLLTKDFVKPVALSFLLAFPIGYFAMDKWLQRFAYRVDVEWWVFVIAGIVTLLIALATICSRSLKAALMNPVDSLKSE</sequence>
<evidence type="ECO:0000256" key="2">
    <source>
        <dbReference type="ARBA" id="ARBA00022475"/>
    </source>
</evidence>
<dbReference type="Pfam" id="PF12704">
    <property type="entry name" value="MacB_PCD"/>
    <property type="match status" value="2"/>
</dbReference>